<dbReference type="SMART" id="SM00360">
    <property type="entry name" value="RRM"/>
    <property type="match status" value="2"/>
</dbReference>
<dbReference type="InterPro" id="IPR012677">
    <property type="entry name" value="Nucleotide-bd_a/b_plait_sf"/>
</dbReference>
<feature type="domain" description="RRM" evidence="6">
    <location>
        <begin position="53"/>
        <end position="132"/>
    </location>
</feature>
<dbReference type="PANTHER" id="PTHR13976">
    <property type="entry name" value="HETEROGENEOUS NUCLEAR RIBONUCLEOPROTEIN-RELATED"/>
    <property type="match status" value="1"/>
</dbReference>
<dbReference type="InterPro" id="IPR050666">
    <property type="entry name" value="ESRP"/>
</dbReference>
<feature type="non-terminal residue" evidence="7">
    <location>
        <position position="320"/>
    </location>
</feature>
<dbReference type="CDD" id="cd12504">
    <property type="entry name" value="RRM2_hnRNPH_CRSF1_like"/>
    <property type="match status" value="1"/>
</dbReference>
<organism evidence="7 8">
    <name type="scientific">Clarias magur</name>
    <name type="common">Asian catfish</name>
    <name type="synonym">Macropteronotus magur</name>
    <dbReference type="NCBI Taxonomy" id="1594786"/>
    <lineage>
        <taxon>Eukaryota</taxon>
        <taxon>Metazoa</taxon>
        <taxon>Chordata</taxon>
        <taxon>Craniata</taxon>
        <taxon>Vertebrata</taxon>
        <taxon>Euteleostomi</taxon>
        <taxon>Actinopterygii</taxon>
        <taxon>Neopterygii</taxon>
        <taxon>Teleostei</taxon>
        <taxon>Ostariophysi</taxon>
        <taxon>Siluriformes</taxon>
        <taxon>Clariidae</taxon>
        <taxon>Clarias</taxon>
    </lineage>
</organism>
<dbReference type="SUPFAM" id="SSF54928">
    <property type="entry name" value="RNA-binding domain, RBD"/>
    <property type="match status" value="3"/>
</dbReference>
<evidence type="ECO:0000313" key="7">
    <source>
        <dbReference type="EMBL" id="KAF5905589.1"/>
    </source>
</evidence>
<dbReference type="OrthoDB" id="431068at2759"/>
<feature type="domain" description="RRM" evidence="6">
    <location>
        <begin position="148"/>
        <end position="225"/>
    </location>
</feature>
<dbReference type="InterPro" id="IPR035979">
    <property type="entry name" value="RBD_domain_sf"/>
</dbReference>
<accession>A0A8J4UMJ7</accession>
<dbReference type="Gene3D" id="3.30.70.330">
    <property type="match status" value="3"/>
</dbReference>
<dbReference type="AlphaFoldDB" id="A0A8J4UMJ7"/>
<keyword evidence="3 4" id="KW-0694">RNA-binding</keyword>
<name>A0A8J4UMJ7_CLAMG</name>
<dbReference type="EMBL" id="QNUK01000042">
    <property type="protein sequence ID" value="KAF5905589.1"/>
    <property type="molecule type" value="Genomic_DNA"/>
</dbReference>
<protein>
    <submittedName>
        <fullName evidence="7">G-rich sequence factor 1</fullName>
    </submittedName>
</protein>
<evidence type="ECO:0000256" key="3">
    <source>
        <dbReference type="ARBA" id="ARBA00022884"/>
    </source>
</evidence>
<dbReference type="CDD" id="cd12503">
    <property type="entry name" value="RRM1_hnRNPH_GRSF1_like"/>
    <property type="match status" value="1"/>
</dbReference>
<feature type="compositionally biased region" description="Pro residues" evidence="5">
    <location>
        <begin position="25"/>
        <end position="43"/>
    </location>
</feature>
<evidence type="ECO:0000256" key="5">
    <source>
        <dbReference type="SAM" id="MobiDB-lite"/>
    </source>
</evidence>
<evidence type="ECO:0000313" key="8">
    <source>
        <dbReference type="Proteomes" id="UP000727407"/>
    </source>
</evidence>
<feature type="region of interest" description="Disordered" evidence="5">
    <location>
        <begin position="17"/>
        <end position="48"/>
    </location>
</feature>
<dbReference type="GO" id="GO:0003723">
    <property type="term" value="F:RNA binding"/>
    <property type="evidence" value="ECO:0007669"/>
    <property type="project" value="UniProtKB-UniRule"/>
</dbReference>
<dbReference type="FunFam" id="3.30.70.330:FF:000071">
    <property type="entry name" value="heterogeneous nuclear ribonucleoprotein H isoform X1"/>
    <property type="match status" value="1"/>
</dbReference>
<keyword evidence="8" id="KW-1185">Reference proteome</keyword>
<sequence length="320" mass="36180">MDYESKSNVILTRTKITSYKEEDYPPLPEYAPPPPSPSSPSSPPAETEQKEVFIVRVKGLPWSCSAEDLLKFFSECRIRNGVSGIHLTYHKNGKPTGQAFVELEDEEDVNKALEMHRQYLGPRYVEVYEVTNRDAEAILKGTGECKDGVIRIRGLPFTCTEQEIIHFFSGLNIVKDGVRLVMDRWGRSSGDAYVQFATPEMANEALKKDREVIGNRYIEVYPSKKSDIQMQYGRGRGDATATTFHQQKTSSVSLPTHFIHMRGLPYQATAGDVINFFHPIRVSKVLIEYGPDGRLSGEADAHFTTRQDAMEAMSRDKQYI</sequence>
<dbReference type="Proteomes" id="UP000727407">
    <property type="component" value="Unassembled WGS sequence"/>
</dbReference>
<gene>
    <name evidence="7" type="primary">grsf1</name>
    <name evidence="7" type="ORF">DAT39_004684</name>
</gene>
<evidence type="ECO:0000256" key="4">
    <source>
        <dbReference type="PROSITE-ProRule" id="PRU00176"/>
    </source>
</evidence>
<evidence type="ECO:0000256" key="1">
    <source>
        <dbReference type="ARBA" id="ARBA00022553"/>
    </source>
</evidence>
<dbReference type="PROSITE" id="PS50102">
    <property type="entry name" value="RRM"/>
    <property type="match status" value="2"/>
</dbReference>
<dbReference type="InterPro" id="IPR000504">
    <property type="entry name" value="RRM_dom"/>
</dbReference>
<comment type="caution">
    <text evidence="7">The sequence shown here is derived from an EMBL/GenBank/DDBJ whole genome shotgun (WGS) entry which is preliminary data.</text>
</comment>
<evidence type="ECO:0000256" key="2">
    <source>
        <dbReference type="ARBA" id="ARBA00022737"/>
    </source>
</evidence>
<proteinExistence type="predicted"/>
<evidence type="ECO:0000259" key="6">
    <source>
        <dbReference type="PROSITE" id="PS50102"/>
    </source>
</evidence>
<dbReference type="Pfam" id="PF00076">
    <property type="entry name" value="RRM_1"/>
    <property type="match status" value="2"/>
</dbReference>
<keyword evidence="1" id="KW-0597">Phosphoprotein</keyword>
<reference evidence="7" key="1">
    <citation type="submission" date="2020-07" db="EMBL/GenBank/DDBJ databases">
        <title>Clarias magur genome sequencing, assembly and annotation.</title>
        <authorList>
            <person name="Kushwaha B."/>
            <person name="Kumar R."/>
            <person name="Das P."/>
            <person name="Joshi C.G."/>
            <person name="Kumar D."/>
            <person name="Nagpure N.S."/>
            <person name="Pandey M."/>
            <person name="Agarwal S."/>
            <person name="Srivastava S."/>
            <person name="Singh M."/>
            <person name="Sahoo L."/>
            <person name="Jayasankar P."/>
            <person name="Meher P.K."/>
            <person name="Koringa P.G."/>
            <person name="Iquebal M.A."/>
            <person name="Das S.P."/>
            <person name="Bit A."/>
            <person name="Patnaik S."/>
            <person name="Patel N."/>
            <person name="Shah T.M."/>
            <person name="Hinsu A."/>
            <person name="Jena J.K."/>
        </authorList>
    </citation>
    <scope>NUCLEOTIDE SEQUENCE</scope>
    <source>
        <strain evidence="7">CIFAMagur01</strain>
        <tissue evidence="7">Testis</tissue>
    </source>
</reference>
<keyword evidence="2" id="KW-0677">Repeat</keyword>